<name>A0ABT4VGZ1_9HELI</name>
<evidence type="ECO:0000256" key="1">
    <source>
        <dbReference type="ARBA" id="ARBA00022490"/>
    </source>
</evidence>
<evidence type="ECO:0000259" key="5">
    <source>
        <dbReference type="Pfam" id="PF17384"/>
    </source>
</evidence>
<dbReference type="SUPFAM" id="SSF74942">
    <property type="entry name" value="YhbC-like, C-terminal domain"/>
    <property type="match status" value="1"/>
</dbReference>
<keyword evidence="7" id="KW-1185">Reference proteome</keyword>
<feature type="domain" description="Ribosome maturation factor RimP N-terminal" evidence="4">
    <location>
        <begin position="11"/>
        <end position="82"/>
    </location>
</feature>
<dbReference type="HAMAP" id="MF_01077">
    <property type="entry name" value="RimP"/>
    <property type="match status" value="1"/>
</dbReference>
<sequence length="143" mass="16437">MMISNELEAKIENLIKSLECELYGIDILKENDSKILRIYITKSPQVTLDDCKEVSLVLSPLLDVELENYDNYFLEVSSPGIERVLKTMVHFKGAIGEMVKIKTINKHEYKGKLIKVEAESLVIEDGTKIEIQDIKKAQTFFIW</sequence>
<dbReference type="PANTHER" id="PTHR33867:SF1">
    <property type="entry name" value="RIBOSOME MATURATION FACTOR RIMP"/>
    <property type="match status" value="1"/>
</dbReference>
<dbReference type="Pfam" id="PF02576">
    <property type="entry name" value="RimP_N"/>
    <property type="match status" value="1"/>
</dbReference>
<comment type="subcellular location">
    <subcellularLocation>
        <location evidence="3">Cytoplasm</location>
    </subcellularLocation>
</comment>
<evidence type="ECO:0000256" key="3">
    <source>
        <dbReference type="HAMAP-Rule" id="MF_01077"/>
    </source>
</evidence>
<dbReference type="Pfam" id="PF17384">
    <property type="entry name" value="DUF150_C"/>
    <property type="match status" value="1"/>
</dbReference>
<evidence type="ECO:0000259" key="4">
    <source>
        <dbReference type="Pfam" id="PF02576"/>
    </source>
</evidence>
<dbReference type="RefSeq" id="WP_271021756.1">
    <property type="nucleotide sequence ID" value="NZ_JAQHXR010000004.1"/>
</dbReference>
<comment type="caution">
    <text evidence="6">The sequence shown here is derived from an EMBL/GenBank/DDBJ whole genome shotgun (WGS) entry which is preliminary data.</text>
</comment>
<reference evidence="6 7" key="1">
    <citation type="submission" date="2023-01" db="EMBL/GenBank/DDBJ databases">
        <title>Description of Helicobacter ibis sp. nov. isolated from faecal droppings of black-faced ibis (Theristicus melanopis).</title>
        <authorList>
            <person name="Lopez-Cantillo M."/>
            <person name="Vidal-Veuthey B."/>
            <person name="Mella A."/>
            <person name="De La Haba R."/>
            <person name="Collado L."/>
        </authorList>
    </citation>
    <scope>NUCLEOTIDE SEQUENCE [LARGE SCALE GENOMIC DNA]</scope>
    <source>
        <strain evidence="6 7">A82</strain>
    </source>
</reference>
<evidence type="ECO:0000256" key="2">
    <source>
        <dbReference type="ARBA" id="ARBA00022517"/>
    </source>
</evidence>
<dbReference type="InterPro" id="IPR035956">
    <property type="entry name" value="RimP_N_sf"/>
</dbReference>
<dbReference type="Gene3D" id="3.30.300.70">
    <property type="entry name" value="RimP-like superfamily, N-terminal"/>
    <property type="match status" value="1"/>
</dbReference>
<protein>
    <recommendedName>
        <fullName evidence="3">Ribosome maturation factor RimP</fullName>
    </recommendedName>
</protein>
<proteinExistence type="inferred from homology"/>
<feature type="domain" description="Ribosome maturation factor RimP C-terminal" evidence="5">
    <location>
        <begin position="85"/>
        <end position="141"/>
    </location>
</feature>
<keyword evidence="1 3" id="KW-0963">Cytoplasm</keyword>
<dbReference type="CDD" id="cd01734">
    <property type="entry name" value="YlxS_C"/>
    <property type="match status" value="1"/>
</dbReference>
<keyword evidence="2 3" id="KW-0690">Ribosome biogenesis</keyword>
<dbReference type="SUPFAM" id="SSF75420">
    <property type="entry name" value="YhbC-like, N-terminal domain"/>
    <property type="match status" value="1"/>
</dbReference>
<dbReference type="EMBL" id="JAQHXR010000004">
    <property type="protein sequence ID" value="MDA3969400.1"/>
    <property type="molecule type" value="Genomic_DNA"/>
</dbReference>
<dbReference type="Proteomes" id="UP001210261">
    <property type="component" value="Unassembled WGS sequence"/>
</dbReference>
<dbReference type="InterPro" id="IPR028998">
    <property type="entry name" value="RimP_C"/>
</dbReference>
<accession>A0ABT4VGZ1</accession>
<dbReference type="InterPro" id="IPR036847">
    <property type="entry name" value="RimP_C_sf"/>
</dbReference>
<dbReference type="Gene3D" id="2.30.30.180">
    <property type="entry name" value="Ribosome maturation factor RimP, C-terminal domain"/>
    <property type="match status" value="1"/>
</dbReference>
<dbReference type="InterPro" id="IPR003728">
    <property type="entry name" value="Ribosome_maturation_RimP"/>
</dbReference>
<comment type="function">
    <text evidence="3">Required for maturation of 30S ribosomal subunits.</text>
</comment>
<dbReference type="InterPro" id="IPR028989">
    <property type="entry name" value="RimP_N"/>
</dbReference>
<organism evidence="6 7">
    <name type="scientific">Helicobacter ibis</name>
    <dbReference type="NCBI Taxonomy" id="2962633"/>
    <lineage>
        <taxon>Bacteria</taxon>
        <taxon>Pseudomonadati</taxon>
        <taxon>Campylobacterota</taxon>
        <taxon>Epsilonproteobacteria</taxon>
        <taxon>Campylobacterales</taxon>
        <taxon>Helicobacteraceae</taxon>
        <taxon>Helicobacter</taxon>
    </lineage>
</organism>
<comment type="similarity">
    <text evidence="3">Belongs to the RimP family.</text>
</comment>
<gene>
    <name evidence="3" type="primary">rimP</name>
    <name evidence="6" type="ORF">PF021_06925</name>
</gene>
<evidence type="ECO:0000313" key="7">
    <source>
        <dbReference type="Proteomes" id="UP001210261"/>
    </source>
</evidence>
<evidence type="ECO:0000313" key="6">
    <source>
        <dbReference type="EMBL" id="MDA3969400.1"/>
    </source>
</evidence>
<dbReference type="PANTHER" id="PTHR33867">
    <property type="entry name" value="RIBOSOME MATURATION FACTOR RIMP"/>
    <property type="match status" value="1"/>
</dbReference>